<keyword evidence="4" id="KW-1185">Reference proteome</keyword>
<name>A0A1M4WDB8_9ACTN</name>
<dbReference type="GO" id="GO:0006304">
    <property type="term" value="P:DNA modification"/>
    <property type="evidence" value="ECO:0007669"/>
    <property type="project" value="InterPro"/>
</dbReference>
<feature type="domain" description="Type II methyltransferase M.TaqI-like" evidence="2">
    <location>
        <begin position="101"/>
        <end position="280"/>
    </location>
</feature>
<evidence type="ECO:0000313" key="3">
    <source>
        <dbReference type="EMBL" id="SHE79177.1"/>
    </source>
</evidence>
<dbReference type="RefSeq" id="WP_072791187.1">
    <property type="nucleotide sequence ID" value="NZ_FQUL01000024.1"/>
</dbReference>
<dbReference type="AlphaFoldDB" id="A0A1M4WDB8"/>
<evidence type="ECO:0000259" key="2">
    <source>
        <dbReference type="Pfam" id="PF07669"/>
    </source>
</evidence>
<dbReference type="STRING" id="1121881.SAMN02745225_01637"/>
<dbReference type="EMBL" id="FQUL01000024">
    <property type="protein sequence ID" value="SHE79177.1"/>
    <property type="molecule type" value="Genomic_DNA"/>
</dbReference>
<keyword evidence="3" id="KW-0489">Methyltransferase</keyword>
<dbReference type="GO" id="GO:0009007">
    <property type="term" value="F:site-specific DNA-methyltransferase (adenine-specific) activity"/>
    <property type="evidence" value="ECO:0007669"/>
    <property type="project" value="UniProtKB-EC"/>
</dbReference>
<organism evidence="3 4">
    <name type="scientific">Ferrithrix thermotolerans DSM 19514</name>
    <dbReference type="NCBI Taxonomy" id="1121881"/>
    <lineage>
        <taxon>Bacteria</taxon>
        <taxon>Bacillati</taxon>
        <taxon>Actinomycetota</taxon>
        <taxon>Acidimicrobiia</taxon>
        <taxon>Acidimicrobiales</taxon>
        <taxon>Acidimicrobiaceae</taxon>
        <taxon>Ferrithrix</taxon>
    </lineage>
</organism>
<dbReference type="Gene3D" id="3.40.50.150">
    <property type="entry name" value="Vaccinia Virus protein VP39"/>
    <property type="match status" value="1"/>
</dbReference>
<dbReference type="InterPro" id="IPR011639">
    <property type="entry name" value="MethylTrfase_TaqI-like_dom"/>
</dbReference>
<dbReference type="OrthoDB" id="9782445at2"/>
<accession>A0A1M4WDB8</accession>
<dbReference type="Pfam" id="PF07669">
    <property type="entry name" value="Eco57I"/>
    <property type="match status" value="1"/>
</dbReference>
<dbReference type="GO" id="GO:0003676">
    <property type="term" value="F:nucleic acid binding"/>
    <property type="evidence" value="ECO:0007669"/>
    <property type="project" value="InterPro"/>
</dbReference>
<evidence type="ECO:0000256" key="1">
    <source>
        <dbReference type="SAM" id="MobiDB-lite"/>
    </source>
</evidence>
<dbReference type="Proteomes" id="UP000184295">
    <property type="component" value="Unassembled WGS sequence"/>
</dbReference>
<evidence type="ECO:0000313" key="4">
    <source>
        <dbReference type="Proteomes" id="UP000184295"/>
    </source>
</evidence>
<keyword evidence="3" id="KW-0808">Transferase</keyword>
<dbReference type="GO" id="GO:0032259">
    <property type="term" value="P:methylation"/>
    <property type="evidence" value="ECO:0007669"/>
    <property type="project" value="UniProtKB-KW"/>
</dbReference>
<feature type="compositionally biased region" description="Acidic residues" evidence="1">
    <location>
        <begin position="552"/>
        <end position="562"/>
    </location>
</feature>
<gene>
    <name evidence="3" type="ORF">SAMN02745225_01637</name>
</gene>
<proteinExistence type="predicted"/>
<dbReference type="PROSITE" id="PS00092">
    <property type="entry name" value="N6_MTASE"/>
    <property type="match status" value="1"/>
</dbReference>
<feature type="region of interest" description="Disordered" evidence="1">
    <location>
        <begin position="525"/>
        <end position="562"/>
    </location>
</feature>
<protein>
    <submittedName>
        <fullName evidence="3">Site-specific DNA-methyltransferase (Adenine-specific)</fullName>
    </submittedName>
</protein>
<reference evidence="4" key="1">
    <citation type="submission" date="2016-11" db="EMBL/GenBank/DDBJ databases">
        <authorList>
            <person name="Varghese N."/>
            <person name="Submissions S."/>
        </authorList>
    </citation>
    <scope>NUCLEOTIDE SEQUENCE [LARGE SCALE GENOMIC DNA]</scope>
    <source>
        <strain evidence="4">DSM 19514</strain>
    </source>
</reference>
<dbReference type="InterPro" id="IPR002052">
    <property type="entry name" value="DNA_methylase_N6_adenine_CS"/>
</dbReference>
<dbReference type="InterPro" id="IPR029063">
    <property type="entry name" value="SAM-dependent_MTases_sf"/>
</dbReference>
<dbReference type="SUPFAM" id="SSF53335">
    <property type="entry name" value="S-adenosyl-L-methionine-dependent methyltransferases"/>
    <property type="match status" value="1"/>
</dbReference>
<sequence length="562" mass="62510">MSTTDSKITTIGVGTVRTHHIPDILDVIAALSSDAIPTPPLLARALLDLLPIDVWSNPDYRWLDPATKSGSILREVARRLMEGLAKWEPDPQARAQHILKNMLFGAAITQVHGEMTRRSVYVSRDAAGAHSAVLFDDPQGNLPFIQAEHDYPTNRDGRASGPCRICGAPVRLERGSTRENYAYAFIHGAYPTEEMKDMKFDVIVGNPPYQIGTGGFGASASPVYQLFVDHAINLNPKYLVMIIPSRWFTGGKGLDDFRARMIADRHIVKIVDNPKLFDCFPGVEIKGGVNYFLWDRDHDGDCEFSTRIDGTIISTTTRDLRVGHGVIIRDNLAQSIVEKCRPEKVEDSLVPRFSMRAPFGQSLETNFSGAADVPFEGSLPLIFGSHIGYIRPDQIEKNAAWVKKWKVLVPVAGDGHGREVSYVLGEPIALAPGSACTQTYLVAGVFDTKTEARNYADFLTTKLVRFLVLQRKSTQHLRSDRLRFVPMLDMQRQWTDENLFDHFGLTQAERDYVESSIHPREAILSLDSPIPPSHLPGGSKYRAPGTERDATEALDTDVEDEE</sequence>